<reference evidence="4" key="2">
    <citation type="journal article" date="2018" name="Environ. Microbiol.">
        <title>Bloom of a denitrifying methanotroph, 'Candidatus Methylomirabilis limnetica', in a deep stratified lake.</title>
        <authorList>
            <person name="Graf J.S."/>
            <person name="Mayr M.J."/>
            <person name="Marchant H.K."/>
            <person name="Tienken D."/>
            <person name="Hach P.F."/>
            <person name="Brand A."/>
            <person name="Schubert C.J."/>
            <person name="Kuypers M.M."/>
            <person name="Milucka J."/>
        </authorList>
    </citation>
    <scope>NUCLEOTIDE SEQUENCE [LARGE SCALE GENOMIC DNA]</scope>
    <source>
        <strain evidence="4">Zug</strain>
    </source>
</reference>
<comment type="caution">
    <text evidence="3">The sequence shown here is derived from an EMBL/GenBank/DDBJ whole genome shotgun (WGS) entry which is preliminary data.</text>
</comment>
<evidence type="ECO:0000259" key="2">
    <source>
        <dbReference type="Pfam" id="PF00501"/>
    </source>
</evidence>
<evidence type="ECO:0000313" key="3">
    <source>
        <dbReference type="EMBL" id="PTL36290.1"/>
    </source>
</evidence>
<dbReference type="AlphaFoldDB" id="A0A2T4TYV6"/>
<dbReference type="InterPro" id="IPR042099">
    <property type="entry name" value="ANL_N_sf"/>
</dbReference>
<organism evidence="3 4">
    <name type="scientific">Candidatus Methylomirabilis limnetica</name>
    <dbReference type="NCBI Taxonomy" id="2033718"/>
    <lineage>
        <taxon>Bacteria</taxon>
        <taxon>Candidatus Methylomirabilota</taxon>
        <taxon>Candidatus Methylomirabilia</taxon>
        <taxon>Candidatus Methylomirabilales</taxon>
        <taxon>Candidatus Methylomirabilaceae</taxon>
        <taxon>Candidatus Methylomirabilis</taxon>
    </lineage>
</organism>
<comment type="similarity">
    <text evidence="1">Belongs to the ATP-dependent AMP-binding enzyme family.</text>
</comment>
<proteinExistence type="inferred from homology"/>
<dbReference type="Gene3D" id="3.40.50.12780">
    <property type="entry name" value="N-terminal domain of ligase-like"/>
    <property type="match status" value="1"/>
</dbReference>
<accession>A0A2T4TYV6</accession>
<evidence type="ECO:0000313" key="4">
    <source>
        <dbReference type="Proteomes" id="UP000241436"/>
    </source>
</evidence>
<dbReference type="EMBL" id="NVQC01000016">
    <property type="protein sequence ID" value="PTL36290.1"/>
    <property type="molecule type" value="Genomic_DNA"/>
</dbReference>
<dbReference type="GO" id="GO:0006633">
    <property type="term" value="P:fatty acid biosynthetic process"/>
    <property type="evidence" value="ECO:0007669"/>
    <property type="project" value="TreeGrafter"/>
</dbReference>
<evidence type="ECO:0000256" key="1">
    <source>
        <dbReference type="ARBA" id="ARBA00006432"/>
    </source>
</evidence>
<feature type="domain" description="AMP-dependent synthetase/ligase" evidence="2">
    <location>
        <begin position="93"/>
        <end position="523"/>
    </location>
</feature>
<dbReference type="Gene3D" id="3.40.50.980">
    <property type="match status" value="1"/>
</dbReference>
<dbReference type="GO" id="GO:0070566">
    <property type="term" value="F:adenylyltransferase activity"/>
    <property type="evidence" value="ECO:0007669"/>
    <property type="project" value="TreeGrafter"/>
</dbReference>
<dbReference type="Proteomes" id="UP000241436">
    <property type="component" value="Unassembled WGS sequence"/>
</dbReference>
<gene>
    <name evidence="3" type="ORF">CLG94_04410</name>
</gene>
<keyword evidence="4" id="KW-1185">Reference proteome</keyword>
<dbReference type="Pfam" id="PF00501">
    <property type="entry name" value="AMP-binding"/>
    <property type="match status" value="1"/>
</dbReference>
<protein>
    <recommendedName>
        <fullName evidence="2">AMP-dependent synthetase/ligase domain-containing protein</fullName>
    </recommendedName>
</protein>
<dbReference type="InterPro" id="IPR045851">
    <property type="entry name" value="AMP-bd_C_sf"/>
</dbReference>
<dbReference type="SUPFAM" id="SSF56801">
    <property type="entry name" value="Acetyl-CoA synthetase-like"/>
    <property type="match status" value="1"/>
</dbReference>
<reference evidence="3 4" key="1">
    <citation type="submission" date="2017-09" db="EMBL/GenBank/DDBJ databases">
        <title>Bloom of a denitrifying methanotroph, Candidatus Methylomirabilis limnetica, in a deep stratified lake.</title>
        <authorList>
            <person name="Graf J.S."/>
            <person name="Marchant H.K."/>
            <person name="Tienken D."/>
            <person name="Hach P.F."/>
            <person name="Brand A."/>
            <person name="Schubert C.J."/>
            <person name="Kuypers M.M."/>
            <person name="Milucka J."/>
        </authorList>
    </citation>
    <scope>NUCLEOTIDE SEQUENCE [LARGE SCALE GENOMIC DNA]</scope>
    <source>
        <strain evidence="3 4">Zug</strain>
    </source>
</reference>
<dbReference type="InterPro" id="IPR000873">
    <property type="entry name" value="AMP-dep_synth/lig_dom"/>
</dbReference>
<dbReference type="Gene3D" id="3.30.300.30">
    <property type="match status" value="1"/>
</dbReference>
<dbReference type="PANTHER" id="PTHR22754">
    <property type="entry name" value="DISCO-INTERACTING PROTEIN 2 DIP2 -RELATED"/>
    <property type="match status" value="1"/>
</dbReference>
<name>A0A2T4TYV6_9BACT</name>
<dbReference type="PANTHER" id="PTHR22754:SF32">
    <property type="entry name" value="DISCO-INTERACTING PROTEIN 2"/>
    <property type="match status" value="1"/>
</dbReference>
<dbReference type="GO" id="GO:0005886">
    <property type="term" value="C:plasma membrane"/>
    <property type="evidence" value="ECO:0007669"/>
    <property type="project" value="TreeGrafter"/>
</dbReference>
<sequence>MACSLVTIACQAEDSMLCKLSQPHFNASERASRYPSSLDSSTPLGEYVTMTTSSSKPDLFDPSSLAALKVSDTIGEIVRYQAEHRMDEAWCYLLRGLDPGEPVQFGMLYQEAERVAALLQELGVRPGDRVLIMLPTGRPILQALFGTWLAGAVAVPTYPPLLLPKGLLHTLAAARATRTYTPAKWAIDRLLRQPLAQRWRQGKKAGQPLMAILEGLQRLSRYVDQQVHICQTSRPAVVIAEQDFAPVCHTAARFLPEAPAFVAASDLLRGTAKFRTPSLDGNATALIQFTSGSTGVQKGVVLSHRAILANIQAFGEMVQPRPDDKVVSWLPLYHDMGLIGITLGSFALGLETYLMSPTDFTRDPLRWIWALHQFGATISVSNNSAIGRLARMCQISPRRFEQHPTYGQGSRLDLSRIRILMNGAEPVTVQAMEAFQREFGQFGLRREALSPVYGLAEMTLAVSFPDLAAPYRVCRQRGEEWVSVGRPLTNFEIRIIDTEGNKLPAGHLGEVTVTGPSLMDGYFGDPKATAQVILDRDGHRWLHTGDEGMIDSAGELYITGRLKETVIKGGRNYAPALLEEVIETVEGVKPGRSVVFGVTDVRAGTQRVVAVVEFAEPHCPEPRRETLMREIRARVDDVYRPAGGTVLDQVLLVVPGTLSKTTSGKRMRLDARERFLRGEFG</sequence>